<comment type="catalytic activity">
    <reaction evidence="1 6">
        <text>(8S)-3',8-cyclo-7,8-dihydroguanosine 5'-triphosphate = cyclic pyranopterin phosphate + diphosphate</text>
        <dbReference type="Rhea" id="RHEA:49580"/>
        <dbReference type="ChEBI" id="CHEBI:33019"/>
        <dbReference type="ChEBI" id="CHEBI:59648"/>
        <dbReference type="ChEBI" id="CHEBI:131766"/>
        <dbReference type="EC" id="4.6.1.17"/>
    </reaction>
</comment>
<dbReference type="HAMAP" id="MF_01224_B">
    <property type="entry name" value="MoaC_B"/>
    <property type="match status" value="1"/>
</dbReference>
<evidence type="ECO:0000256" key="1">
    <source>
        <dbReference type="ARBA" id="ARBA00001637"/>
    </source>
</evidence>
<dbReference type="NCBIfam" id="NF006870">
    <property type="entry name" value="PRK09364.1"/>
    <property type="match status" value="1"/>
</dbReference>
<comment type="subunit">
    <text evidence="6">Homohexamer; trimer of dimers.</text>
</comment>
<dbReference type="EC" id="4.6.1.17" evidence="3 6"/>
<evidence type="ECO:0000256" key="6">
    <source>
        <dbReference type="HAMAP-Rule" id="MF_01224"/>
    </source>
</evidence>
<feature type="domain" description="Molybdopterin cofactor biosynthesis C (MoaC)" evidence="7">
    <location>
        <begin position="16"/>
        <end position="153"/>
    </location>
</feature>
<dbReference type="InterPro" id="IPR050105">
    <property type="entry name" value="MoCo_biosynth_MoaA/MoaC"/>
</dbReference>
<sequence length="160" mass="16675">MPDRLSHLDETGAAHMVDVTAKDATKRVATAKGTVRTGPDVIAMITANGLPKGDALATARIAGIMAAKRTSDLIPLCHPLAVTGVDIDFIVGGDEDPGAVDIVATVRTTDRTGVEMEALTAVSVAALTIYDMIKAVDRAASIDDIRVVHKEGGKTGTWTR</sequence>
<evidence type="ECO:0000313" key="8">
    <source>
        <dbReference type="EMBL" id="MCZ0731698.1"/>
    </source>
</evidence>
<keyword evidence="5 6" id="KW-0456">Lyase</keyword>
<dbReference type="SUPFAM" id="SSF55040">
    <property type="entry name" value="Molybdenum cofactor biosynthesis protein C, MoaC"/>
    <property type="match status" value="1"/>
</dbReference>
<evidence type="ECO:0000256" key="2">
    <source>
        <dbReference type="ARBA" id="ARBA00005046"/>
    </source>
</evidence>
<proteinExistence type="inferred from homology"/>
<evidence type="ECO:0000256" key="3">
    <source>
        <dbReference type="ARBA" id="ARBA00012575"/>
    </source>
</evidence>
<comment type="similarity">
    <text evidence="6">Belongs to the MoaC family.</text>
</comment>
<feature type="binding site" evidence="6">
    <location>
        <begin position="76"/>
        <end position="78"/>
    </location>
    <ligand>
        <name>substrate</name>
    </ligand>
</feature>
<name>A0ABT4HNA9_MYCIR</name>
<evidence type="ECO:0000313" key="9">
    <source>
        <dbReference type="Proteomes" id="UP001084650"/>
    </source>
</evidence>
<dbReference type="GO" id="GO:0061799">
    <property type="term" value="F:cyclic pyranopterin monophosphate synthase activity"/>
    <property type="evidence" value="ECO:0007669"/>
    <property type="project" value="UniProtKB-EC"/>
</dbReference>
<keyword evidence="9" id="KW-1185">Reference proteome</keyword>
<dbReference type="InterPro" id="IPR047594">
    <property type="entry name" value="MoaC_bact/euk"/>
</dbReference>
<dbReference type="NCBIfam" id="TIGR00581">
    <property type="entry name" value="moaC"/>
    <property type="match status" value="1"/>
</dbReference>
<accession>A0ABT4HNA9</accession>
<dbReference type="PANTHER" id="PTHR22960:SF29">
    <property type="entry name" value="CYCLIC PYRANOPTERIN MONOPHOSPHATE SYNTHASE"/>
    <property type="match status" value="1"/>
</dbReference>
<dbReference type="EMBL" id="JAPQYE010000020">
    <property type="protein sequence ID" value="MCZ0731698.1"/>
    <property type="molecule type" value="Genomic_DNA"/>
</dbReference>
<gene>
    <name evidence="6 8" type="primary">moaC</name>
    <name evidence="8" type="ORF">OY187_26945</name>
</gene>
<feature type="binding site" evidence="6">
    <location>
        <begin position="116"/>
        <end position="117"/>
    </location>
    <ligand>
        <name>substrate</name>
    </ligand>
</feature>
<evidence type="ECO:0000259" key="7">
    <source>
        <dbReference type="Pfam" id="PF01967"/>
    </source>
</evidence>
<organism evidence="8 9">
    <name type="scientific">Mycolicibacterium iranicum</name>
    <name type="common">Mycobacterium iranicum</name>
    <dbReference type="NCBI Taxonomy" id="912594"/>
    <lineage>
        <taxon>Bacteria</taxon>
        <taxon>Bacillati</taxon>
        <taxon>Actinomycetota</taxon>
        <taxon>Actinomycetes</taxon>
        <taxon>Mycobacteriales</taxon>
        <taxon>Mycobacteriaceae</taxon>
        <taxon>Mycolicibacterium</taxon>
    </lineage>
</organism>
<comment type="function">
    <text evidence="6">Catalyzes the conversion of (8S)-3',8-cyclo-7,8-dihydroguanosine 5'-triphosphate to cyclic pyranopterin monophosphate (cPMP).</text>
</comment>
<dbReference type="PANTHER" id="PTHR22960">
    <property type="entry name" value="MOLYBDOPTERIN COFACTOR SYNTHESIS PROTEIN A"/>
    <property type="match status" value="1"/>
</dbReference>
<evidence type="ECO:0000256" key="5">
    <source>
        <dbReference type="ARBA" id="ARBA00023239"/>
    </source>
</evidence>
<evidence type="ECO:0000256" key="4">
    <source>
        <dbReference type="ARBA" id="ARBA00023150"/>
    </source>
</evidence>
<comment type="pathway">
    <text evidence="2 6">Cofactor biosynthesis; molybdopterin biosynthesis.</text>
</comment>
<feature type="active site" evidence="6">
    <location>
        <position position="131"/>
    </location>
</feature>
<protein>
    <recommendedName>
        <fullName evidence="3 6">Cyclic pyranopterin monophosphate synthase</fullName>
        <ecNumber evidence="3 6">4.6.1.17</ecNumber>
    </recommendedName>
    <alternativeName>
        <fullName evidence="6">Molybdenum cofactor biosynthesis protein C</fullName>
    </alternativeName>
</protein>
<dbReference type="Pfam" id="PF01967">
    <property type="entry name" value="MoaC"/>
    <property type="match status" value="1"/>
</dbReference>
<dbReference type="Gene3D" id="3.30.70.640">
    <property type="entry name" value="Molybdopterin cofactor biosynthesis C (MoaC) domain"/>
    <property type="match status" value="1"/>
</dbReference>
<comment type="caution">
    <text evidence="8">The sequence shown here is derived from an EMBL/GenBank/DDBJ whole genome shotgun (WGS) entry which is preliminary data.</text>
</comment>
<dbReference type="CDD" id="cd01420">
    <property type="entry name" value="MoaC_PE"/>
    <property type="match status" value="1"/>
</dbReference>
<reference evidence="8" key="1">
    <citation type="submission" date="2022-12" db="EMBL/GenBank/DDBJ databases">
        <title>Whole genome sequence of Mycolicibacterium iranicum strain SBH312.</title>
        <authorList>
            <person name="Jani J."/>
            <person name="Arifin Mustapha Z."/>
            <person name="Ahmed K."/>
            <person name="Kai Ling C."/>
        </authorList>
    </citation>
    <scope>NUCLEOTIDE SEQUENCE</scope>
    <source>
        <strain evidence="8">SBH312</strain>
    </source>
</reference>
<dbReference type="InterPro" id="IPR002820">
    <property type="entry name" value="Mopterin_CF_biosynth-C_dom"/>
</dbReference>
<keyword evidence="4 6" id="KW-0501">Molybdenum cofactor biosynthesis</keyword>
<dbReference type="InterPro" id="IPR036522">
    <property type="entry name" value="MoaC_sf"/>
</dbReference>
<dbReference type="Proteomes" id="UP001084650">
    <property type="component" value="Unassembled WGS sequence"/>
</dbReference>
<dbReference type="InterPro" id="IPR023045">
    <property type="entry name" value="MoaC"/>
</dbReference>